<gene>
    <name evidence="8" type="ORF">MEDL_57960</name>
</gene>
<reference evidence="8" key="1">
    <citation type="submission" date="2021-03" db="EMBL/GenBank/DDBJ databases">
        <authorList>
            <person name="Bekaert M."/>
        </authorList>
    </citation>
    <scope>NUCLEOTIDE SEQUENCE</scope>
</reference>
<dbReference type="Gene3D" id="1.10.340.70">
    <property type="match status" value="1"/>
</dbReference>
<evidence type="ECO:0000256" key="4">
    <source>
        <dbReference type="ARBA" id="ARBA00022759"/>
    </source>
</evidence>
<dbReference type="Proteomes" id="UP000683360">
    <property type="component" value="Unassembled WGS sequence"/>
</dbReference>
<keyword evidence="2" id="KW-0548">Nucleotidyltransferase</keyword>
<proteinExistence type="predicted"/>
<evidence type="ECO:0000313" key="9">
    <source>
        <dbReference type="Proteomes" id="UP000683360"/>
    </source>
</evidence>
<dbReference type="GO" id="GO:0004190">
    <property type="term" value="F:aspartic-type endopeptidase activity"/>
    <property type="evidence" value="ECO:0007669"/>
    <property type="project" value="InterPro"/>
</dbReference>
<feature type="region of interest" description="Disordered" evidence="6">
    <location>
        <begin position="463"/>
        <end position="482"/>
    </location>
</feature>
<dbReference type="InterPro" id="IPR041588">
    <property type="entry name" value="Integrase_H2C2"/>
</dbReference>
<sequence>MNLRNRGLPLPIFSSSEGNSRMTPSLHTSTVQAGPSSLNMGNSLGSVSINSQSSHTYTTSPPIQSTYSFPYGAQSTYVPIQSAPSTYLSNYSALSTNLSNQSVQNTFSQSNSALSTIAPVQSAPSTYLSDYSALSTSLSNQSVQNTFPQSNSALSTNLSNQSVQNTFPQSISALSTSYPYHCAPSAMNIPQSVLNTQNKATIDMTYDQTVNPPRMVSRSDTHIYPPSNTMDTNQIEMARLREKIIEVERERDFLWQNSQTDQGMPSRETRGRTESMSSTQDGYRSRLPFYNGKEGWSTFLMQFEIIADRNNWDPRRQAEEILLILKDEAANFAAELPYETRSSFRLLSKEMESRFGDNNLPETYRKELQTVRKGYKESTNEYAARIQTMVKKAYPGMNQQLFNSIAIEHMLNGLPDQSIAYDVLTKRPKTMEETINLVAWHTTCKNEPRTKSRPRGRFKLKRAETDGQVSAHNSKSKTEVVKINQTSDDPIERILQCLLLREKKEEMLKFASGNQEQDFVAESVQKDQGLSSHDENGQNTGADEDVILNTKEEIVIDRITAASIKVPMEVSNQKIKAVIDTGAEVTVLNEEIFFRLPKTNRSKLKPALKNLVVAEAGKQMGTKGVAAVTLTLGDSQFVWDVYVAPIGDDLLLGCDVLDEMDITVNSRKGIQLNGKWIECEVKRKSDLIARVVLDSNFTIPPSSEVILYGCGQNQELLDTRYSMIQPVIEDSRKFMVAQTLVDPFMKNIPVRLINLDSEPIRLKKNYLLGELHPVDYIENMFELENDRVDTLTSKQSKMCKTHELSKENFTLSETIEKANIPEKWESEIKICKINELNGKQKKKAENQLLPEHLKDLYERSSKDIESESIKEKLAEVLQKNSLKHQNADALSRQEHDVPVCTHSTNSSEDTCKACEQINEQWKSFKTEVDDVKELNYKVTVRAVVTRSQEQSDWLAKYSVKEMQAFQKEDQDLKYLHQWKKEGKIPERELCASLSPATRRYWLNWENIELIDGIVYQKWINAKSKLNHLQLIVPQILKKDILVLSHNTPYSGHMGVKKTIEKMKTVFTWYKMSQDITEHIQNCTICNKIKGTGKKPKAPLMDYRVGKTQGREQKYGRNPQKANKRIGG</sequence>
<feature type="compositionally biased region" description="Polar residues" evidence="6">
    <location>
        <begin position="526"/>
        <end position="541"/>
    </location>
</feature>
<evidence type="ECO:0000256" key="1">
    <source>
        <dbReference type="ARBA" id="ARBA00022679"/>
    </source>
</evidence>
<keyword evidence="9" id="KW-1185">Reference proteome</keyword>
<evidence type="ECO:0000256" key="5">
    <source>
        <dbReference type="ARBA" id="ARBA00022801"/>
    </source>
</evidence>
<dbReference type="FunFam" id="1.10.340.70:FF:000001">
    <property type="entry name" value="Retrovirus-related Pol polyprotein from transposon gypsy-like Protein"/>
    <property type="match status" value="1"/>
</dbReference>
<feature type="region of interest" description="Disordered" evidence="6">
    <location>
        <begin position="1"/>
        <end position="37"/>
    </location>
</feature>
<evidence type="ECO:0000313" key="8">
    <source>
        <dbReference type="EMBL" id="CAG2245961.1"/>
    </source>
</evidence>
<evidence type="ECO:0000256" key="2">
    <source>
        <dbReference type="ARBA" id="ARBA00022695"/>
    </source>
</evidence>
<feature type="region of interest" description="Disordered" evidence="6">
    <location>
        <begin position="210"/>
        <end position="230"/>
    </location>
</feature>
<feature type="domain" description="Peptidase A2" evidence="7">
    <location>
        <begin position="575"/>
        <end position="590"/>
    </location>
</feature>
<dbReference type="PROSITE" id="PS50175">
    <property type="entry name" value="ASP_PROT_RETROV"/>
    <property type="match status" value="1"/>
</dbReference>
<protein>
    <recommendedName>
        <fullName evidence="7">Peptidase A2 domain-containing protein</fullName>
    </recommendedName>
</protein>
<dbReference type="Pfam" id="PF17921">
    <property type="entry name" value="Integrase_H2C2"/>
    <property type="match status" value="1"/>
</dbReference>
<keyword evidence="5" id="KW-0378">Hydrolase</keyword>
<dbReference type="InterPro" id="IPR001969">
    <property type="entry name" value="Aspartic_peptidase_AS"/>
</dbReference>
<dbReference type="PROSITE" id="PS00141">
    <property type="entry name" value="ASP_PROTEASE"/>
    <property type="match status" value="1"/>
</dbReference>
<accession>A0A8S3UUQ1</accession>
<dbReference type="OrthoDB" id="10092646at2759"/>
<dbReference type="GO" id="GO:0004519">
    <property type="term" value="F:endonuclease activity"/>
    <property type="evidence" value="ECO:0007669"/>
    <property type="project" value="UniProtKB-KW"/>
</dbReference>
<dbReference type="AlphaFoldDB" id="A0A8S3UUQ1"/>
<keyword evidence="3" id="KW-0540">Nuclease</keyword>
<evidence type="ECO:0000256" key="3">
    <source>
        <dbReference type="ARBA" id="ARBA00022722"/>
    </source>
</evidence>
<keyword evidence="1" id="KW-0808">Transferase</keyword>
<dbReference type="GO" id="GO:0006508">
    <property type="term" value="P:proteolysis"/>
    <property type="evidence" value="ECO:0007669"/>
    <property type="project" value="InterPro"/>
</dbReference>
<dbReference type="EMBL" id="CAJPWZ010002812">
    <property type="protein sequence ID" value="CAG2245961.1"/>
    <property type="molecule type" value="Genomic_DNA"/>
</dbReference>
<dbReference type="CDD" id="cd00303">
    <property type="entry name" value="retropepsin_like"/>
    <property type="match status" value="1"/>
</dbReference>
<dbReference type="Gene3D" id="2.40.70.10">
    <property type="entry name" value="Acid Proteases"/>
    <property type="match status" value="1"/>
</dbReference>
<dbReference type="PANTHER" id="PTHR37984:SF5">
    <property type="entry name" value="PROTEIN NYNRIN-LIKE"/>
    <property type="match status" value="1"/>
</dbReference>
<dbReference type="InterPro" id="IPR021109">
    <property type="entry name" value="Peptidase_aspartic_dom_sf"/>
</dbReference>
<dbReference type="PANTHER" id="PTHR37984">
    <property type="entry name" value="PROTEIN CBG26694"/>
    <property type="match status" value="1"/>
</dbReference>
<dbReference type="Pfam" id="PF13975">
    <property type="entry name" value="gag-asp_proteas"/>
    <property type="match status" value="1"/>
</dbReference>
<dbReference type="InterPro" id="IPR001995">
    <property type="entry name" value="Peptidase_A2_cat"/>
</dbReference>
<dbReference type="InterPro" id="IPR050951">
    <property type="entry name" value="Retrovirus_Pol_polyprotein"/>
</dbReference>
<keyword evidence="4" id="KW-0255">Endonuclease</keyword>
<feature type="region of interest" description="Disordered" evidence="6">
    <location>
        <begin position="259"/>
        <end position="282"/>
    </location>
</feature>
<evidence type="ECO:0000259" key="7">
    <source>
        <dbReference type="PROSITE" id="PS50175"/>
    </source>
</evidence>
<evidence type="ECO:0000256" key="6">
    <source>
        <dbReference type="SAM" id="MobiDB-lite"/>
    </source>
</evidence>
<dbReference type="SUPFAM" id="SSF50630">
    <property type="entry name" value="Acid proteases"/>
    <property type="match status" value="1"/>
</dbReference>
<feature type="region of interest" description="Disordered" evidence="6">
    <location>
        <begin position="1104"/>
        <end position="1127"/>
    </location>
</feature>
<feature type="region of interest" description="Disordered" evidence="6">
    <location>
        <begin position="522"/>
        <end position="542"/>
    </location>
</feature>
<feature type="compositionally biased region" description="Polar residues" evidence="6">
    <location>
        <begin position="13"/>
        <end position="37"/>
    </location>
</feature>
<name>A0A8S3UUQ1_MYTED</name>
<comment type="caution">
    <text evidence="8">The sequence shown here is derived from an EMBL/GenBank/DDBJ whole genome shotgun (WGS) entry which is preliminary data.</text>
</comment>
<organism evidence="8 9">
    <name type="scientific">Mytilus edulis</name>
    <name type="common">Blue mussel</name>
    <dbReference type="NCBI Taxonomy" id="6550"/>
    <lineage>
        <taxon>Eukaryota</taxon>
        <taxon>Metazoa</taxon>
        <taxon>Spiralia</taxon>
        <taxon>Lophotrochozoa</taxon>
        <taxon>Mollusca</taxon>
        <taxon>Bivalvia</taxon>
        <taxon>Autobranchia</taxon>
        <taxon>Pteriomorphia</taxon>
        <taxon>Mytilida</taxon>
        <taxon>Mytiloidea</taxon>
        <taxon>Mytilidae</taxon>
        <taxon>Mytilinae</taxon>
        <taxon>Mytilus</taxon>
    </lineage>
</organism>
<dbReference type="GO" id="GO:0016779">
    <property type="term" value="F:nucleotidyltransferase activity"/>
    <property type="evidence" value="ECO:0007669"/>
    <property type="project" value="UniProtKB-KW"/>
</dbReference>